<sequence length="217" mass="24945">MTKGIANINFTRAQKILIALYKLSNGSKKQVRFEDIAVKVYKLFQADFQLKGYPQYPDTGDIVHKPLYSDLKKNGYVLSGDKYFSLTSKGIEYGKKLLNFSEDNGEFIMDAQNKDFVKLTTTQEKEIQRIRESAAFELYITGKKDEIIDIDFYSYLGVTVRSRKFDFLGRMTTVEDAINATVNKSPSLFKQLSECHQFLINKFKENIDYVKNSKGGK</sequence>
<dbReference type="EMBL" id="LBVP01000006">
    <property type="protein sequence ID" value="KKQ89900.1"/>
    <property type="molecule type" value="Genomic_DNA"/>
</dbReference>
<evidence type="ECO:0000313" key="2">
    <source>
        <dbReference type="Proteomes" id="UP000034893"/>
    </source>
</evidence>
<protein>
    <submittedName>
        <fullName evidence="1">Uncharacterized protein</fullName>
    </submittedName>
</protein>
<dbReference type="Proteomes" id="UP000034893">
    <property type="component" value="Unassembled WGS sequence"/>
</dbReference>
<dbReference type="AlphaFoldDB" id="A0A0G0LPK1"/>
<evidence type="ECO:0000313" key="1">
    <source>
        <dbReference type="EMBL" id="KKQ89900.1"/>
    </source>
</evidence>
<reference evidence="1 2" key="1">
    <citation type="journal article" date="2015" name="Nature">
        <title>rRNA introns, odd ribosomes, and small enigmatic genomes across a large radiation of phyla.</title>
        <authorList>
            <person name="Brown C.T."/>
            <person name="Hug L.A."/>
            <person name="Thomas B.C."/>
            <person name="Sharon I."/>
            <person name="Castelle C.J."/>
            <person name="Singh A."/>
            <person name="Wilkins M.J."/>
            <person name="Williams K.H."/>
            <person name="Banfield J.F."/>
        </authorList>
    </citation>
    <scope>NUCLEOTIDE SEQUENCE [LARGE SCALE GENOMIC DNA]</scope>
</reference>
<proteinExistence type="predicted"/>
<organism evidence="1 2">
    <name type="scientific">Candidatus Curtissbacteria bacterium GW2011_GWC2_38_9</name>
    <dbReference type="NCBI Taxonomy" id="1618414"/>
    <lineage>
        <taxon>Bacteria</taxon>
        <taxon>Candidatus Curtissiibacteriota</taxon>
    </lineage>
</organism>
<gene>
    <name evidence="1" type="ORF">UT12_C0006G0008</name>
</gene>
<name>A0A0G0LPK1_9BACT</name>
<comment type="caution">
    <text evidence="1">The sequence shown here is derived from an EMBL/GenBank/DDBJ whole genome shotgun (WGS) entry which is preliminary data.</text>
</comment>
<accession>A0A0G0LPK1</accession>